<evidence type="ECO:0000313" key="1">
    <source>
        <dbReference type="EMBL" id="MDO8224531.1"/>
    </source>
</evidence>
<accession>A0ABT9DIQ1</accession>
<gene>
    <name evidence="1" type="ORF">KHP33_006670</name>
</gene>
<keyword evidence="2" id="KW-1185">Reference proteome</keyword>
<proteinExistence type="predicted"/>
<reference evidence="1" key="1">
    <citation type="submission" date="2023-07" db="EMBL/GenBank/DDBJ databases">
        <title>Biological control against Fusarium languescens, the causal agent of wilt in Jalapeno peppers, by a novel bacterial subspecies: Bacillus cabrialesii subsp. tritici TSO2.</title>
        <authorList>
            <person name="Montoya-Martinez A.C."/>
            <person name="Figueroa-Brambila K.M."/>
            <person name="Escalante-Beltran A."/>
            <person name="Lopez-Montoya N.D."/>
            <person name="Valenzuela-Ruiz V."/>
            <person name="Parra-Cota F.I."/>
            <person name="Estrada Alvarado M.I."/>
            <person name="De Los Santos Villalobos S."/>
        </authorList>
    </citation>
    <scope>NUCLEOTIDE SEQUENCE</scope>
    <source>
        <strain evidence="1">TSO2</strain>
    </source>
</reference>
<sequence length="437" mass="49214">MAPKISSATSVRGVVAYQDDQDSSVFHYYPQNAECKLNENLAEFNVTYWGVGEAYYARVGEEYFDSIGATLSGKATIDLTSEQRTQIIDQIKKDYEIADPKLQPLLLTDVRVKPYFAERALMIEGGDKNFPDTIQFGTAFHYQLGCPQNSVFASFVATESESGINPNPSFAITMVAKAEFLGDPWVVKASADLSQVWSYIKQKFSGRGSVGWFTVASVDFQQTIIEMERDKILKLEFTEGSLDTETYGRQIFELGKTLFTSLDTQGDYFKFEPVPNIKEVGVTGVFSWGWNVSINASYMTIDIKQNIHFEQTISYTGRFKLDLPASMTLAVNCNEQTAMYFKDLAVTDEPCITQKKVDTLQARLKTEAERQQRLIKKLQESYVTGAIDDEGFRKRYRIITGKDPMPSLMTIKSQSIHGTTYSEALVGIDPLEIEKHL</sequence>
<comment type="caution">
    <text evidence="1">The sequence shown here is derived from an EMBL/GenBank/DDBJ whole genome shotgun (WGS) entry which is preliminary data.</text>
</comment>
<dbReference type="EMBL" id="JAHBMK020000001">
    <property type="protein sequence ID" value="MDO8224531.1"/>
    <property type="molecule type" value="Genomic_DNA"/>
</dbReference>
<organism evidence="1 2">
    <name type="scientific">Bacillus cabrialesii subsp. tritici</name>
    <dbReference type="NCBI Taxonomy" id="2944916"/>
    <lineage>
        <taxon>Bacteria</taxon>
        <taxon>Bacillati</taxon>
        <taxon>Bacillota</taxon>
        <taxon>Bacilli</taxon>
        <taxon>Bacillales</taxon>
        <taxon>Bacillaceae</taxon>
        <taxon>Bacillus</taxon>
        <taxon>Bacillus cabrialesii</taxon>
    </lineage>
</organism>
<name>A0ABT9DIQ1_9BACI</name>
<protein>
    <submittedName>
        <fullName evidence="1">Uncharacterized protein</fullName>
    </submittedName>
</protein>
<dbReference type="Proteomes" id="UP001177121">
    <property type="component" value="Unassembled WGS sequence"/>
</dbReference>
<dbReference type="RefSeq" id="WP_213401868.1">
    <property type="nucleotide sequence ID" value="NZ_JAHBMK020000001.1"/>
</dbReference>
<evidence type="ECO:0000313" key="2">
    <source>
        <dbReference type="Proteomes" id="UP001177121"/>
    </source>
</evidence>